<evidence type="ECO:0000313" key="2">
    <source>
        <dbReference type="EMBL" id="VDP31688.1"/>
    </source>
</evidence>
<name>A0A183NV81_9TREM</name>
<keyword evidence="3" id="KW-1185">Reference proteome</keyword>
<feature type="compositionally biased region" description="Polar residues" evidence="1">
    <location>
        <begin position="31"/>
        <end position="43"/>
    </location>
</feature>
<organism evidence="2 3">
    <name type="scientific">Schistosoma mattheei</name>
    <dbReference type="NCBI Taxonomy" id="31246"/>
    <lineage>
        <taxon>Eukaryota</taxon>
        <taxon>Metazoa</taxon>
        <taxon>Spiralia</taxon>
        <taxon>Lophotrochozoa</taxon>
        <taxon>Platyhelminthes</taxon>
        <taxon>Trematoda</taxon>
        <taxon>Digenea</taxon>
        <taxon>Strigeidida</taxon>
        <taxon>Schistosomatoidea</taxon>
        <taxon>Schistosomatidae</taxon>
        <taxon>Schistosoma</taxon>
    </lineage>
</organism>
<proteinExistence type="predicted"/>
<feature type="region of interest" description="Disordered" evidence="1">
    <location>
        <begin position="14"/>
        <end position="43"/>
    </location>
</feature>
<dbReference type="EMBL" id="UZAL01027341">
    <property type="protein sequence ID" value="VDP31688.1"/>
    <property type="molecule type" value="Genomic_DNA"/>
</dbReference>
<dbReference type="Pfam" id="PF16064">
    <property type="entry name" value="DUF4806"/>
    <property type="match status" value="1"/>
</dbReference>
<reference evidence="2 3" key="1">
    <citation type="submission" date="2018-11" db="EMBL/GenBank/DDBJ databases">
        <authorList>
            <consortium name="Pathogen Informatics"/>
        </authorList>
    </citation>
    <scope>NUCLEOTIDE SEQUENCE [LARGE SCALE GENOMIC DNA]</scope>
    <source>
        <strain>Denwood</strain>
        <strain evidence="3">Zambia</strain>
    </source>
</reference>
<dbReference type="Proteomes" id="UP000269396">
    <property type="component" value="Unassembled WGS sequence"/>
</dbReference>
<dbReference type="InterPro" id="IPR032071">
    <property type="entry name" value="DUF4806"/>
</dbReference>
<dbReference type="AlphaFoldDB" id="A0A183NV81"/>
<gene>
    <name evidence="2" type="ORF">SMTD_LOCUS6017</name>
</gene>
<evidence type="ECO:0000256" key="1">
    <source>
        <dbReference type="SAM" id="MobiDB-lite"/>
    </source>
</evidence>
<protein>
    <submittedName>
        <fullName evidence="2">Uncharacterized protein</fullName>
    </submittedName>
</protein>
<accession>A0A183NV81</accession>
<evidence type="ECO:0000313" key="3">
    <source>
        <dbReference type="Proteomes" id="UP000269396"/>
    </source>
</evidence>
<sequence>MLVSLQILELHRKNTSSEENTLPLNTEKPKSSSTQLDTSPSTLESKHLGCASAAQLYIMVQNISSAIIDLSTNVKLLLAKFSEREHPHQFDCGLSIQQFPLSSEEELQMLDTGLQQKETRDRFMAMVTRSMDNDHKTSMRYVLWYLMTPEVASSFTLPGASSKRALQKCRFYGCIRNIGFPNDSQIFDGNPYRTEKNMLNETNHGRKSDADFFQMIHSSPMMFLINLMKIFHMYQILIISHQMSFVLAV</sequence>